<sequence>MRTVVPVSSAISATRMGTVSHGARILNCSDPLGGGEPWGERTVCRGMPALLLCPRDDRRIRYRRRQRR</sequence>
<feature type="non-terminal residue" evidence="1">
    <location>
        <position position="68"/>
    </location>
</feature>
<name>A0A1Q8VSE1_9ACTO</name>
<proteinExistence type="predicted"/>
<gene>
    <name evidence="1" type="ORF">BKH30_08950</name>
</gene>
<organism evidence="1 2">
    <name type="scientific">Actinomyces oris</name>
    <dbReference type="NCBI Taxonomy" id="544580"/>
    <lineage>
        <taxon>Bacteria</taxon>
        <taxon>Bacillati</taxon>
        <taxon>Actinomycetota</taxon>
        <taxon>Actinomycetes</taxon>
        <taxon>Actinomycetales</taxon>
        <taxon>Actinomycetaceae</taxon>
        <taxon>Actinomyces</taxon>
    </lineage>
</organism>
<dbReference type="EMBL" id="MSKI01000103">
    <property type="protein sequence ID" value="OLO51004.1"/>
    <property type="molecule type" value="Genomic_DNA"/>
</dbReference>
<protein>
    <submittedName>
        <fullName evidence="1">Uncharacterized protein</fullName>
    </submittedName>
</protein>
<comment type="caution">
    <text evidence="1">The sequence shown here is derived from an EMBL/GenBank/DDBJ whole genome shotgun (WGS) entry which is preliminary data.</text>
</comment>
<dbReference type="Proteomes" id="UP000186855">
    <property type="component" value="Unassembled WGS sequence"/>
</dbReference>
<reference evidence="1 2" key="1">
    <citation type="submission" date="2016-12" db="EMBL/GenBank/DDBJ databases">
        <title>Genomic comparison of strains in the 'Actinomyces naeslundii' group.</title>
        <authorList>
            <person name="Mughal S.R."/>
            <person name="Do T."/>
            <person name="Gilbert S.C."/>
            <person name="Witherden E.A."/>
            <person name="Didelot X."/>
            <person name="Beighton D."/>
        </authorList>
    </citation>
    <scope>NUCLEOTIDE SEQUENCE [LARGE SCALE GENOMIC DNA]</scope>
    <source>
        <strain evidence="1 2">S24V</strain>
    </source>
</reference>
<evidence type="ECO:0000313" key="2">
    <source>
        <dbReference type="Proteomes" id="UP000186855"/>
    </source>
</evidence>
<dbReference type="AlphaFoldDB" id="A0A1Q8VSE1"/>
<accession>A0A1Q8VSE1</accession>
<evidence type="ECO:0000313" key="1">
    <source>
        <dbReference type="EMBL" id="OLO51004.1"/>
    </source>
</evidence>